<evidence type="ECO:0000313" key="2">
    <source>
        <dbReference type="EMBL" id="VFK77618.1"/>
    </source>
</evidence>
<dbReference type="EMBL" id="CAADFQ010000187">
    <property type="protein sequence ID" value="VFK36043.1"/>
    <property type="molecule type" value="Genomic_DNA"/>
</dbReference>
<proteinExistence type="predicted"/>
<sequence length="539" mass="60220">MNTLAWFREPVAGDWLRHLLTPRDAPALNWTGIDKQVPRSTPEELALPGLAMTGPELRRALGSLVRLRLLRREPTKQGNNRYAMHGLIRDHFQTPALDPQAIHLRIYRLYAGVIQPIWRPDGLDGLRPLYEAVYHGTRAGLYEEARAKVYRDRILRGTGNDGFYSTKKLGAVSADLAAVKNFFTEPWTRPAPELKPADQAWLLNEAAFSLRALGRFHEALAPMGATVDMLIKREDWGQAATAASNLSELELTLGQVAAAVSDGARSVEYAESERWDIRIIARTTHADALHQHGERAQARRLFEAAEAIQKDWQPEYPRLYSLPGFRYADLLLGAAERAAWARTFGDEALPVVGTREERIAACDAVTERANEAILIAKQNNWILDIALDRLTLARAGLYRALLAAEGCHQASPHCADRFPEEARKTIAEHLDAAVDGLDKAGTIHHIPRGLLTRAWFRALTGDEAGARADLDEAWDLARDAPLHQTDVLLTRARLFHHQDPTQARTNLARARTLIHKHGYHRRDQELTDAETVIGTAQTP</sequence>
<dbReference type="SUPFAM" id="SSF48452">
    <property type="entry name" value="TPR-like"/>
    <property type="match status" value="1"/>
</dbReference>
<dbReference type="EMBL" id="CAADGH010000187">
    <property type="protein sequence ID" value="VFK77618.1"/>
    <property type="molecule type" value="Genomic_DNA"/>
</dbReference>
<reference evidence="2" key="1">
    <citation type="submission" date="2019-02" db="EMBL/GenBank/DDBJ databases">
        <authorList>
            <person name="Gruber-Vodicka R. H."/>
            <person name="Seah K. B. B."/>
        </authorList>
    </citation>
    <scope>NUCLEOTIDE SEQUENCE</scope>
    <source>
        <strain evidence="2">BECK_BZ198</strain>
        <strain evidence="1">BECK_BZ199</strain>
    </source>
</reference>
<name>A0A451BH84_9GAMM</name>
<dbReference type="Gene3D" id="1.25.40.10">
    <property type="entry name" value="Tetratricopeptide repeat domain"/>
    <property type="match status" value="1"/>
</dbReference>
<dbReference type="InterPro" id="IPR011990">
    <property type="entry name" value="TPR-like_helical_dom_sf"/>
</dbReference>
<protein>
    <submittedName>
        <fullName evidence="2">Uncharacterized protein</fullName>
    </submittedName>
</protein>
<evidence type="ECO:0000313" key="1">
    <source>
        <dbReference type="EMBL" id="VFK36043.1"/>
    </source>
</evidence>
<accession>A0A451BH84</accession>
<gene>
    <name evidence="2" type="ORF">BECKMB1821H_GA0114242_11871</name>
    <name evidence="1" type="ORF">BECKMB1821I_GA0114274_11871</name>
</gene>
<organism evidence="2">
    <name type="scientific">Candidatus Kentrum sp. MB</name>
    <dbReference type="NCBI Taxonomy" id="2138164"/>
    <lineage>
        <taxon>Bacteria</taxon>
        <taxon>Pseudomonadati</taxon>
        <taxon>Pseudomonadota</taxon>
        <taxon>Gammaproteobacteria</taxon>
        <taxon>Candidatus Kentrum</taxon>
    </lineage>
</organism>
<dbReference type="AlphaFoldDB" id="A0A451BH84"/>